<evidence type="ECO:0000256" key="6">
    <source>
        <dbReference type="ARBA" id="ARBA00023002"/>
    </source>
</evidence>
<dbReference type="InterPro" id="IPR012132">
    <property type="entry name" value="GMC_OxRdtase"/>
</dbReference>
<evidence type="ECO:0000256" key="4">
    <source>
        <dbReference type="ARBA" id="ARBA00022729"/>
    </source>
</evidence>
<evidence type="ECO:0000313" key="12">
    <source>
        <dbReference type="EMBL" id="KAF5381449.1"/>
    </source>
</evidence>
<reference evidence="12 13" key="1">
    <citation type="journal article" date="2020" name="ISME J.">
        <title>Uncovering the hidden diversity of litter-decomposition mechanisms in mushroom-forming fungi.</title>
        <authorList>
            <person name="Floudas D."/>
            <person name="Bentzer J."/>
            <person name="Ahren D."/>
            <person name="Johansson T."/>
            <person name="Persson P."/>
            <person name="Tunlid A."/>
        </authorList>
    </citation>
    <scope>NUCLEOTIDE SEQUENCE [LARGE SCALE GENOMIC DNA]</scope>
    <source>
        <strain evidence="12 13">CBS 406.79</strain>
    </source>
</reference>
<evidence type="ECO:0000256" key="10">
    <source>
        <dbReference type="SAM" id="SignalP"/>
    </source>
</evidence>
<keyword evidence="4 10" id="KW-0732">Signal</keyword>
<evidence type="ECO:0000256" key="8">
    <source>
        <dbReference type="PIRSR" id="PIRSR000137-1"/>
    </source>
</evidence>
<feature type="signal peptide" evidence="10">
    <location>
        <begin position="1"/>
        <end position="26"/>
    </location>
</feature>
<protein>
    <recommendedName>
        <fullName evidence="11">Glucose-methanol-choline oxidoreductase N-terminal domain-containing protein</fullName>
    </recommendedName>
</protein>
<dbReference type="OrthoDB" id="269227at2759"/>
<feature type="active site" description="Proton donor" evidence="8">
    <location>
        <position position="556"/>
    </location>
</feature>
<evidence type="ECO:0000256" key="2">
    <source>
        <dbReference type="ARBA" id="ARBA00010790"/>
    </source>
</evidence>
<dbReference type="GO" id="GO:0050660">
    <property type="term" value="F:flavin adenine dinucleotide binding"/>
    <property type="evidence" value="ECO:0007669"/>
    <property type="project" value="InterPro"/>
</dbReference>
<sequence length="626" mass="66453">MHLYTLKHTSVYTLLLPALLLQSGHATVVLNNSSQLPLQTYDYIVVGGGTAGLAVANRLAVQDHSVLVIERGPDLMNDENINNPYTPFTVPSPCHFSLEGAPQVGYEEVKPMSLLYGSCLGGGSSINGMIGSRPTLVGMRAVEALENPGWGWDAFLPYMQKSETFTPPDPIQMAEGASYIPSVHGFGGPVGVSFNSQPLVAPAVQDAARSTVESAFENAVTWSPDMGDGFSGGHVASSYHHIHFNETLQSDRRSSSAWSYLYPEEQQRKRLVVLTGHRVNSLVTSKSASNVTAVGVIVQPASGGQILALNVSREVVITAGALYSPAILQHSGIGNATYLETLGIEPVLNLPGVGANYQDQAYLTGPSFSWAPSANTTNITGGADTLLGVVVTQLTARNALGSEGAAKINALIRNVSADIALSVGGVVQPQTLVRQAKLTADAFEVDHPFFEIFFNPTSTALLVWAQAILPLSRGFIRINTTDPSVDPITDAQYLTQDVDIQVMVAAARAIARIVSSPPLSNLLSPDALEKSGVPGLNATDEEVREWVLSTYGPGLHYSGSNSMMPRDLGGVVSPDLLVYGTTNIFVADASVMPMSVFPHNTLGVYGVAEKAAEAILQRVEDMTRLV</sequence>
<dbReference type="SUPFAM" id="SSF54373">
    <property type="entry name" value="FAD-linked reductases, C-terminal domain"/>
    <property type="match status" value="1"/>
</dbReference>
<accession>A0A8H5HDQ9</accession>
<dbReference type="GO" id="GO:0016614">
    <property type="term" value="F:oxidoreductase activity, acting on CH-OH group of donors"/>
    <property type="evidence" value="ECO:0007669"/>
    <property type="project" value="InterPro"/>
</dbReference>
<proteinExistence type="inferred from homology"/>
<evidence type="ECO:0000256" key="1">
    <source>
        <dbReference type="ARBA" id="ARBA00001974"/>
    </source>
</evidence>
<evidence type="ECO:0000313" key="13">
    <source>
        <dbReference type="Proteomes" id="UP000518752"/>
    </source>
</evidence>
<dbReference type="Proteomes" id="UP000518752">
    <property type="component" value="Unassembled WGS sequence"/>
</dbReference>
<keyword evidence="6" id="KW-0560">Oxidoreductase</keyword>
<dbReference type="Pfam" id="PF00732">
    <property type="entry name" value="GMC_oxred_N"/>
    <property type="match status" value="1"/>
</dbReference>
<dbReference type="InterPro" id="IPR007867">
    <property type="entry name" value="GMC_OxRtase_C"/>
</dbReference>
<dbReference type="PIRSF" id="PIRSF000137">
    <property type="entry name" value="Alcohol_oxidase"/>
    <property type="match status" value="1"/>
</dbReference>
<evidence type="ECO:0000256" key="7">
    <source>
        <dbReference type="ARBA" id="ARBA00023180"/>
    </source>
</evidence>
<dbReference type="AlphaFoldDB" id="A0A8H5HDQ9"/>
<organism evidence="12 13">
    <name type="scientific">Collybiopsis confluens</name>
    <dbReference type="NCBI Taxonomy" id="2823264"/>
    <lineage>
        <taxon>Eukaryota</taxon>
        <taxon>Fungi</taxon>
        <taxon>Dikarya</taxon>
        <taxon>Basidiomycota</taxon>
        <taxon>Agaricomycotina</taxon>
        <taxon>Agaricomycetes</taxon>
        <taxon>Agaricomycetidae</taxon>
        <taxon>Agaricales</taxon>
        <taxon>Marasmiineae</taxon>
        <taxon>Omphalotaceae</taxon>
        <taxon>Collybiopsis</taxon>
    </lineage>
</organism>
<comment type="cofactor">
    <cofactor evidence="1 9">
        <name>FAD</name>
        <dbReference type="ChEBI" id="CHEBI:57692"/>
    </cofactor>
</comment>
<keyword evidence="5 9" id="KW-0274">FAD</keyword>
<dbReference type="PROSITE" id="PS00624">
    <property type="entry name" value="GMC_OXRED_2"/>
    <property type="match status" value="1"/>
</dbReference>
<feature type="domain" description="Glucose-methanol-choline oxidoreductase N-terminal" evidence="11">
    <location>
        <begin position="320"/>
        <end position="334"/>
    </location>
</feature>
<evidence type="ECO:0000259" key="11">
    <source>
        <dbReference type="PROSITE" id="PS00624"/>
    </source>
</evidence>
<evidence type="ECO:0000256" key="5">
    <source>
        <dbReference type="ARBA" id="ARBA00022827"/>
    </source>
</evidence>
<dbReference type="EMBL" id="JAACJN010000058">
    <property type="protein sequence ID" value="KAF5381449.1"/>
    <property type="molecule type" value="Genomic_DNA"/>
</dbReference>
<evidence type="ECO:0000256" key="9">
    <source>
        <dbReference type="PIRSR" id="PIRSR000137-2"/>
    </source>
</evidence>
<dbReference type="PANTHER" id="PTHR11552">
    <property type="entry name" value="GLUCOSE-METHANOL-CHOLINE GMC OXIDOREDUCTASE"/>
    <property type="match status" value="1"/>
</dbReference>
<dbReference type="InterPro" id="IPR036188">
    <property type="entry name" value="FAD/NAD-bd_sf"/>
</dbReference>
<feature type="chain" id="PRO_5034424492" description="Glucose-methanol-choline oxidoreductase N-terminal domain-containing protein" evidence="10">
    <location>
        <begin position="27"/>
        <end position="626"/>
    </location>
</feature>
<keyword evidence="7" id="KW-0325">Glycoprotein</keyword>
<dbReference type="Gene3D" id="3.30.560.10">
    <property type="entry name" value="Glucose Oxidase, domain 3"/>
    <property type="match status" value="1"/>
</dbReference>
<keyword evidence="13" id="KW-1185">Reference proteome</keyword>
<dbReference type="Gene3D" id="4.10.450.10">
    <property type="entry name" value="Glucose Oxidase, domain 2"/>
    <property type="match status" value="1"/>
</dbReference>
<name>A0A8H5HDQ9_9AGAR</name>
<dbReference type="PANTHER" id="PTHR11552:SF201">
    <property type="entry name" value="GLUCOSE-METHANOL-CHOLINE OXIDOREDUCTASE N-TERMINAL DOMAIN-CONTAINING PROTEIN"/>
    <property type="match status" value="1"/>
</dbReference>
<dbReference type="InterPro" id="IPR000172">
    <property type="entry name" value="GMC_OxRdtase_N"/>
</dbReference>
<evidence type="ECO:0000256" key="3">
    <source>
        <dbReference type="ARBA" id="ARBA00022630"/>
    </source>
</evidence>
<feature type="active site" description="Proton acceptor" evidence="8">
    <location>
        <position position="599"/>
    </location>
</feature>
<dbReference type="Gene3D" id="3.50.50.60">
    <property type="entry name" value="FAD/NAD(P)-binding domain"/>
    <property type="match status" value="1"/>
</dbReference>
<comment type="caution">
    <text evidence="12">The sequence shown here is derived from an EMBL/GenBank/DDBJ whole genome shotgun (WGS) entry which is preliminary data.</text>
</comment>
<dbReference type="SUPFAM" id="SSF51905">
    <property type="entry name" value="FAD/NAD(P)-binding domain"/>
    <property type="match status" value="1"/>
</dbReference>
<keyword evidence="3" id="KW-0285">Flavoprotein</keyword>
<gene>
    <name evidence="12" type="ORF">D9757_009036</name>
</gene>
<comment type="similarity">
    <text evidence="2">Belongs to the GMC oxidoreductase family.</text>
</comment>
<dbReference type="Pfam" id="PF05199">
    <property type="entry name" value="GMC_oxred_C"/>
    <property type="match status" value="1"/>
</dbReference>
<dbReference type="InterPro" id="IPR027424">
    <property type="entry name" value="Glucose_Oxidase_domain_2"/>
</dbReference>
<feature type="binding site" evidence="9">
    <location>
        <position position="279"/>
    </location>
    <ligand>
        <name>FAD</name>
        <dbReference type="ChEBI" id="CHEBI:57692"/>
    </ligand>
</feature>